<dbReference type="GeneID" id="6077915"/>
<dbReference type="RefSeq" id="XP_001890928.1">
    <property type="nucleotide sequence ID" value="XM_001890893.1"/>
</dbReference>
<dbReference type="Proteomes" id="UP000001194">
    <property type="component" value="Unassembled WGS sequence"/>
</dbReference>
<dbReference type="EMBL" id="DS547106">
    <property type="protein sequence ID" value="EDR07066.1"/>
    <property type="molecule type" value="Genomic_DNA"/>
</dbReference>
<reference evidence="3 4" key="1">
    <citation type="journal article" date="2008" name="Nature">
        <title>The genome of Laccaria bicolor provides insights into mycorrhizal symbiosis.</title>
        <authorList>
            <person name="Martin F."/>
            <person name="Aerts A."/>
            <person name="Ahren D."/>
            <person name="Brun A."/>
            <person name="Danchin E.G.J."/>
            <person name="Duchaussoy F."/>
            <person name="Gibon J."/>
            <person name="Kohler A."/>
            <person name="Lindquist E."/>
            <person name="Pereda V."/>
            <person name="Salamov A."/>
            <person name="Shapiro H.J."/>
            <person name="Wuyts J."/>
            <person name="Blaudez D."/>
            <person name="Buee M."/>
            <person name="Brokstein P."/>
            <person name="Canbaeck B."/>
            <person name="Cohen D."/>
            <person name="Courty P.E."/>
            <person name="Coutinho P.M."/>
            <person name="Delaruelle C."/>
            <person name="Detter J.C."/>
            <person name="Deveau A."/>
            <person name="DiFazio S."/>
            <person name="Duplessis S."/>
            <person name="Fraissinet-Tachet L."/>
            <person name="Lucic E."/>
            <person name="Frey-Klett P."/>
            <person name="Fourrey C."/>
            <person name="Feussner I."/>
            <person name="Gay G."/>
            <person name="Grimwood J."/>
            <person name="Hoegger P.J."/>
            <person name="Jain P."/>
            <person name="Kilaru S."/>
            <person name="Labbe J."/>
            <person name="Lin Y.C."/>
            <person name="Legue V."/>
            <person name="Le Tacon F."/>
            <person name="Marmeisse R."/>
            <person name="Melayah D."/>
            <person name="Montanini B."/>
            <person name="Muratet M."/>
            <person name="Nehls U."/>
            <person name="Niculita-Hirzel H."/>
            <person name="Oudot-Le Secq M.P."/>
            <person name="Peter M."/>
            <person name="Quesneville H."/>
            <person name="Rajashekar B."/>
            <person name="Reich M."/>
            <person name="Rouhier N."/>
            <person name="Schmutz J."/>
            <person name="Yin T."/>
            <person name="Chalot M."/>
            <person name="Henrissat B."/>
            <person name="Kuees U."/>
            <person name="Lucas S."/>
            <person name="Van de Peer Y."/>
            <person name="Podila G.K."/>
            <person name="Polle A."/>
            <person name="Pukkila P.J."/>
            <person name="Richardson P.M."/>
            <person name="Rouze P."/>
            <person name="Sanders I.R."/>
            <person name="Stajich J.E."/>
            <person name="Tunlid A."/>
            <person name="Tuskan G."/>
            <person name="Grigoriev I.V."/>
        </authorList>
    </citation>
    <scope>NUCLEOTIDE SEQUENCE [LARGE SCALE GENOMIC DNA]</scope>
    <source>
        <strain evidence="4">S238N-H82 / ATCC MYA-4686</strain>
    </source>
</reference>
<dbReference type="InParanoid" id="B0DEP9"/>
<sequence>MEFLYTDGDGIVPTSGREVMPAGEWIALNASAGKIPSTDVFQQALEDRAFQLEETCARPTAWTWTKEPAWFSQRYHWDAWNVIESFPDENDNVPWYFNKGSAPIINNGGKFYLATDLREKAMDLLSRLWLCVESVVSNHPFIKGTDHPLKFNYLRLQSGWDSADSVDSITREARAKALEFLGFLNWWTSSVTRWDFSLHPWMVDFIRTFQLRSLKKRGVFLDLVRNWHHLNIAHLLAEDVPVYYFWMDDHTQYPSLTQLSPRILQAYHDACTALDRTEVDAEEIMGYDEEITTIRRHDEFLQLHSPPDHISSPLFIDIPATATVYIVDFEGWARRPITDFVIVKDYAEKFHFFIDLEMTGGMVTIWRWKPRVTNPGSGQKAGTEGSGISVEAKRGNREIREIFKSLYAPSPKESFDKWGRLRLPGEVSSDSSAGSPNPNASPQRDEASVTMLPRPSWVPEAHPSIPVPRMTASEEIPSRWVQAMSAPSPLLSQSRASSVRRSDTSERRSSRDSRRSASPPTSSRKQLLPASRSTFLAELRRLGDEFAVREATWSSKKPLNWNLEFLDVGFLLIPDPKAQARLRYWAACSGDASSMAAILFKAICFSIPFAIGVKVEDFSRFKPEEVSDMDRLVGKPTCNVEPPFLYTAQGALKAYYMSRVNDVIRRPHARILIGMGGPIAWLGRKWGGAELVAQFMSGPSPDVYVHRRGYIDSDDEHPLFLYTDEMSPQEVDVMFGCIRSDSDKDKSLYPSKDILDDGCFFWTGEWDSRMEDMFVDLTKEILQGTAKFRTPGMWNDYFRRRNRMSRGNRDRLNHIVPASLMHLHTRILDGFHVDWHKSRIARIEIPEEYRTRQIGNRGAL</sequence>
<organism evidence="4">
    <name type="scientific">Laccaria bicolor (strain S238N-H82 / ATCC MYA-4686)</name>
    <name type="common">Bicoloured deceiver</name>
    <name type="synonym">Laccaria laccata var. bicolor</name>
    <dbReference type="NCBI Taxonomy" id="486041"/>
    <lineage>
        <taxon>Eukaryota</taxon>
        <taxon>Fungi</taxon>
        <taxon>Dikarya</taxon>
        <taxon>Basidiomycota</taxon>
        <taxon>Agaricomycotina</taxon>
        <taxon>Agaricomycetes</taxon>
        <taxon>Agaricomycetidae</taxon>
        <taxon>Agaricales</taxon>
        <taxon>Agaricineae</taxon>
        <taxon>Hydnangiaceae</taxon>
        <taxon>Laccaria</taxon>
    </lineage>
</organism>
<feature type="region of interest" description="Disordered" evidence="1">
    <location>
        <begin position="373"/>
        <end position="392"/>
    </location>
</feature>
<accession>B0DEP9</accession>
<dbReference type="RefSeq" id="XP_001882439.1">
    <property type="nucleotide sequence ID" value="XM_001882404.1"/>
</dbReference>
<dbReference type="HOGENOM" id="CLU_016547_0_0_1"/>
<dbReference type="KEGG" id="lbc:LACBIDRAFT_302374"/>
<gene>
    <name evidence="3" type="ORF">LACBIDRAFT_299435</name>
    <name evidence="2" type="ORF">LACBIDRAFT_302374</name>
</gene>
<name>B0DEP9_LACBS</name>
<keyword evidence="4" id="KW-1185">Reference proteome</keyword>
<dbReference type="KEGG" id="lbc:LACBIDRAFT_299435"/>
<evidence type="ECO:0000313" key="4">
    <source>
        <dbReference type="Proteomes" id="UP000001194"/>
    </source>
</evidence>
<evidence type="ECO:0000313" key="3">
    <source>
        <dbReference type="EMBL" id="EDR07066.1"/>
    </source>
</evidence>
<dbReference type="AlphaFoldDB" id="B0DEP9"/>
<dbReference type="GeneID" id="6086579"/>
<protein>
    <submittedName>
        <fullName evidence="3">Predicted protein</fullName>
    </submittedName>
</protein>
<feature type="region of interest" description="Disordered" evidence="1">
    <location>
        <begin position="485"/>
        <end position="527"/>
    </location>
</feature>
<feature type="compositionally biased region" description="Basic and acidic residues" evidence="1">
    <location>
        <begin position="500"/>
        <end position="515"/>
    </location>
</feature>
<evidence type="ECO:0000256" key="1">
    <source>
        <dbReference type="SAM" id="MobiDB-lite"/>
    </source>
</evidence>
<proteinExistence type="predicted"/>
<feature type="compositionally biased region" description="Low complexity" evidence="1">
    <location>
        <begin position="428"/>
        <end position="442"/>
    </location>
</feature>
<feature type="region of interest" description="Disordered" evidence="1">
    <location>
        <begin position="426"/>
        <end position="450"/>
    </location>
</feature>
<evidence type="ECO:0000313" key="2">
    <source>
        <dbReference type="EMBL" id="EDQ98425.1"/>
    </source>
</evidence>
<dbReference type="OrthoDB" id="3060942at2759"/>
<dbReference type="EMBL" id="DS547291">
    <property type="protein sequence ID" value="EDQ98425.1"/>
    <property type="molecule type" value="Genomic_DNA"/>
</dbReference>